<dbReference type="Pfam" id="PF00804">
    <property type="entry name" value="Syntaxin"/>
    <property type="match status" value="1"/>
</dbReference>
<dbReference type="GO" id="GO:0016020">
    <property type="term" value="C:membrane"/>
    <property type="evidence" value="ECO:0007669"/>
    <property type="project" value="InterPro"/>
</dbReference>
<dbReference type="EMBL" id="JAAALK010000082">
    <property type="protein sequence ID" value="KAG8084473.1"/>
    <property type="molecule type" value="Genomic_DNA"/>
</dbReference>
<dbReference type="CDD" id="cd00179">
    <property type="entry name" value="SynN"/>
    <property type="match status" value="1"/>
</dbReference>
<keyword evidence="3" id="KW-1185">Reference proteome</keyword>
<gene>
    <name evidence="2" type="ORF">GUJ93_ZPchr0010g9609</name>
</gene>
<reference evidence="2" key="2">
    <citation type="submission" date="2021-02" db="EMBL/GenBank/DDBJ databases">
        <authorList>
            <person name="Kimball J.A."/>
            <person name="Haas M.W."/>
            <person name="Macchietto M."/>
            <person name="Kono T."/>
            <person name="Duquette J."/>
            <person name="Shao M."/>
        </authorList>
    </citation>
    <scope>NUCLEOTIDE SEQUENCE</scope>
    <source>
        <tissue evidence="2">Fresh leaf tissue</tissue>
    </source>
</reference>
<dbReference type="AlphaFoldDB" id="A0A8J5W7H7"/>
<proteinExistence type="predicted"/>
<accession>A0A8J5W7H7</accession>
<organism evidence="2 3">
    <name type="scientific">Zizania palustris</name>
    <name type="common">Northern wild rice</name>
    <dbReference type="NCBI Taxonomy" id="103762"/>
    <lineage>
        <taxon>Eukaryota</taxon>
        <taxon>Viridiplantae</taxon>
        <taxon>Streptophyta</taxon>
        <taxon>Embryophyta</taxon>
        <taxon>Tracheophyta</taxon>
        <taxon>Spermatophyta</taxon>
        <taxon>Magnoliopsida</taxon>
        <taxon>Liliopsida</taxon>
        <taxon>Poales</taxon>
        <taxon>Poaceae</taxon>
        <taxon>BOP clade</taxon>
        <taxon>Oryzoideae</taxon>
        <taxon>Oryzeae</taxon>
        <taxon>Zizaniinae</taxon>
        <taxon>Zizania</taxon>
    </lineage>
</organism>
<protein>
    <recommendedName>
        <fullName evidence="1">Syntaxin N-terminal domain-containing protein</fullName>
    </recommendedName>
</protein>
<feature type="domain" description="Syntaxin N-terminal" evidence="1">
    <location>
        <begin position="19"/>
        <end position="133"/>
    </location>
</feature>
<reference evidence="2" key="1">
    <citation type="journal article" date="2021" name="bioRxiv">
        <title>Whole Genome Assembly and Annotation of Northern Wild Rice, Zizania palustris L., Supports a Whole Genome Duplication in the Zizania Genus.</title>
        <authorList>
            <person name="Haas M."/>
            <person name="Kono T."/>
            <person name="Macchietto M."/>
            <person name="Millas R."/>
            <person name="McGilp L."/>
            <person name="Shao M."/>
            <person name="Duquette J."/>
            <person name="Hirsch C.N."/>
            <person name="Kimball J."/>
        </authorList>
    </citation>
    <scope>NUCLEOTIDE SEQUENCE</scope>
    <source>
        <tissue evidence="2">Fresh leaf tissue</tissue>
    </source>
</reference>
<dbReference type="SMART" id="SM00503">
    <property type="entry name" value="SynN"/>
    <property type="match status" value="1"/>
</dbReference>
<name>A0A8J5W7H7_ZIZPA</name>
<comment type="caution">
    <text evidence="2">The sequence shown here is derived from an EMBL/GenBank/DDBJ whole genome shotgun (WGS) entry which is preliminary data.</text>
</comment>
<dbReference type="OrthoDB" id="10255013at2759"/>
<evidence type="ECO:0000259" key="1">
    <source>
        <dbReference type="SMART" id="SM00503"/>
    </source>
</evidence>
<evidence type="ECO:0000313" key="3">
    <source>
        <dbReference type="Proteomes" id="UP000729402"/>
    </source>
</evidence>
<dbReference type="Proteomes" id="UP000729402">
    <property type="component" value="Unassembled WGS sequence"/>
</dbReference>
<sequence length="166" mass="18739">MLAFWPTSQQHLPPLHPPHAPLHLAMSPSLEAHRRLQSANEDTKAVHDAHAVKALCSRMDAYVEQVLHRAKAMKGKLEGLDRDNATSRKIPDCGPGSSTDRTRTFVIAGLGKKLKDVMYDFQGLRMRMAAEYKQTVAQRYYTVTGEKPKDEMIESFISSWESESFL</sequence>
<dbReference type="InterPro" id="IPR006011">
    <property type="entry name" value="Syntaxin_N"/>
</dbReference>
<evidence type="ECO:0000313" key="2">
    <source>
        <dbReference type="EMBL" id="KAG8084473.1"/>
    </source>
</evidence>